<accession>A0A1D8N812</accession>
<dbReference type="VEuPathDB" id="FungiDB:YALI1_B20968g"/>
<gene>
    <name evidence="1" type="ORF">YALI1_B20968g</name>
</gene>
<dbReference type="EMBL" id="CP017554">
    <property type="protein sequence ID" value="AOW01772.1"/>
    <property type="molecule type" value="Genomic_DNA"/>
</dbReference>
<proteinExistence type="predicted"/>
<protein>
    <submittedName>
        <fullName evidence="1">Uncharacterized protein</fullName>
    </submittedName>
</protein>
<evidence type="ECO:0000313" key="1">
    <source>
        <dbReference type="EMBL" id="AOW01772.1"/>
    </source>
</evidence>
<reference evidence="1 2" key="1">
    <citation type="journal article" date="2016" name="PLoS ONE">
        <title>Sequence Assembly of Yarrowia lipolytica Strain W29/CLIB89 Shows Transposable Element Diversity.</title>
        <authorList>
            <person name="Magnan C."/>
            <person name="Yu J."/>
            <person name="Chang I."/>
            <person name="Jahn E."/>
            <person name="Kanomata Y."/>
            <person name="Wu J."/>
            <person name="Zeller M."/>
            <person name="Oakes M."/>
            <person name="Baldi P."/>
            <person name="Sandmeyer S."/>
        </authorList>
    </citation>
    <scope>NUCLEOTIDE SEQUENCE [LARGE SCALE GENOMIC DNA]</scope>
    <source>
        <strain evidence="2">CLIB89(W29)</strain>
    </source>
</reference>
<dbReference type="VEuPathDB" id="FungiDB:YALI0_B15994g"/>
<organism evidence="1 2">
    <name type="scientific">Yarrowia lipolytica</name>
    <name type="common">Candida lipolytica</name>
    <dbReference type="NCBI Taxonomy" id="4952"/>
    <lineage>
        <taxon>Eukaryota</taxon>
        <taxon>Fungi</taxon>
        <taxon>Dikarya</taxon>
        <taxon>Ascomycota</taxon>
        <taxon>Saccharomycotina</taxon>
        <taxon>Dipodascomycetes</taxon>
        <taxon>Dipodascales</taxon>
        <taxon>Dipodascales incertae sedis</taxon>
        <taxon>Yarrowia</taxon>
    </lineage>
</organism>
<dbReference type="RefSeq" id="XP_500954.3">
    <property type="nucleotide sequence ID" value="XM_500954.3"/>
</dbReference>
<dbReference type="AlphaFoldDB" id="A0A1D8N812"/>
<name>A0A1D8N812_YARLL</name>
<dbReference type="Proteomes" id="UP000182444">
    <property type="component" value="Chromosome 1B"/>
</dbReference>
<evidence type="ECO:0000313" key="2">
    <source>
        <dbReference type="Proteomes" id="UP000182444"/>
    </source>
</evidence>
<dbReference type="GeneID" id="2906791"/>
<sequence>MIADHMRISIDKNTLCPGDTLAGTIMIDKQICGSANNFTLGDHLLCMQFHGVERTVKASRVLICQRMYPRLIKETSTTREYCFEHRLQKNILPTVTFHDHKIVYQVALRFESTSQCPPLVCKMPIIIMAPVKDGEISNNIYNVVVPELVVDTKSNFNIKAVNPRFSNITSVEYQLIDQEGKAVYKNHMKLKGWNPEVDPSIYIHHVAAGKYLMKLNVKDLRTTSKFDVPVLVHQQDFLPAYTV</sequence>
<dbReference type="KEGG" id="yli:2906791"/>